<sequence length="147" mass="16970">MVADLWDPDDGWRLNEFQDNLPQHMIDNIRSVLVDPMAAEEDQGIWNLSSNGQFTASSAFKAISPQHQSSLPPSFWQRIWKLHVPERVRVFMWMASKGRLTTNNIRKYRHLTQNDKCPECPDVSESNLHCLRDCVLAKAAWLKIIPA</sequence>
<protein>
    <recommendedName>
        <fullName evidence="1">Reverse transcriptase zinc-binding domain-containing protein</fullName>
    </recommendedName>
</protein>
<dbReference type="Pfam" id="PF13966">
    <property type="entry name" value="zf-RVT"/>
    <property type="match status" value="1"/>
</dbReference>
<feature type="domain" description="Reverse transcriptase zinc-binding" evidence="1">
    <location>
        <begin position="54"/>
        <end position="141"/>
    </location>
</feature>
<evidence type="ECO:0000259" key="1">
    <source>
        <dbReference type="Pfam" id="PF13966"/>
    </source>
</evidence>
<keyword evidence="3" id="KW-1185">Reference proteome</keyword>
<dbReference type="AlphaFoldDB" id="A0AAV2CS07"/>
<name>A0AAV2CS07_9ROSI</name>
<organism evidence="2 3">
    <name type="scientific">Linum trigynum</name>
    <dbReference type="NCBI Taxonomy" id="586398"/>
    <lineage>
        <taxon>Eukaryota</taxon>
        <taxon>Viridiplantae</taxon>
        <taxon>Streptophyta</taxon>
        <taxon>Embryophyta</taxon>
        <taxon>Tracheophyta</taxon>
        <taxon>Spermatophyta</taxon>
        <taxon>Magnoliopsida</taxon>
        <taxon>eudicotyledons</taxon>
        <taxon>Gunneridae</taxon>
        <taxon>Pentapetalae</taxon>
        <taxon>rosids</taxon>
        <taxon>fabids</taxon>
        <taxon>Malpighiales</taxon>
        <taxon>Linaceae</taxon>
        <taxon>Linum</taxon>
    </lineage>
</organism>
<evidence type="ECO:0000313" key="2">
    <source>
        <dbReference type="EMBL" id="CAL1358610.1"/>
    </source>
</evidence>
<evidence type="ECO:0000313" key="3">
    <source>
        <dbReference type="Proteomes" id="UP001497516"/>
    </source>
</evidence>
<accession>A0AAV2CS07</accession>
<dbReference type="Proteomes" id="UP001497516">
    <property type="component" value="Chromosome 10"/>
</dbReference>
<dbReference type="EMBL" id="OZ034814">
    <property type="protein sequence ID" value="CAL1358610.1"/>
    <property type="molecule type" value="Genomic_DNA"/>
</dbReference>
<dbReference type="InterPro" id="IPR026960">
    <property type="entry name" value="RVT-Znf"/>
</dbReference>
<reference evidence="2 3" key="1">
    <citation type="submission" date="2024-04" db="EMBL/GenBank/DDBJ databases">
        <authorList>
            <person name="Fracassetti M."/>
        </authorList>
    </citation>
    <scope>NUCLEOTIDE SEQUENCE [LARGE SCALE GENOMIC DNA]</scope>
</reference>
<proteinExistence type="predicted"/>
<gene>
    <name evidence="2" type="ORF">LTRI10_LOCUS6156</name>
</gene>